<dbReference type="OrthoDB" id="9834720at2"/>
<dbReference type="AlphaFoldDB" id="A0A4R2I2B5"/>
<sequence>MNDSPPRPARAATIAACALVLLLACPAGAATLLEYTREGPCPTEFERMALDGLQARIDIDVDGSSMSTLFDDDEQLMHQLMHDTRDYMTLESDDDAVDFTSDVGRSVLLHADKQTQALTGSSSAQLIEAHRQAQVAACPEMAAMGMTDPDYADAALRCARKMASTPPVAGNRTSAIGEALRQRGGRPFADAGRTAAARADASVKWSTTKTERAATTETIDGRACIRERILRGDTVLREDCYATIESLALEPRAARRLARIAKVGAGLGAGISSLQPDAAQERARPPSVSLERVCYRDGTASGRARLHIRTAVAIDASTFRLPPDYTPIEIAAPPATVSPERLLEQLQQGG</sequence>
<dbReference type="EMBL" id="SLWQ01000008">
    <property type="protein sequence ID" value="TCO38211.1"/>
    <property type="molecule type" value="Genomic_DNA"/>
</dbReference>
<feature type="chain" id="PRO_5020580326" evidence="1">
    <location>
        <begin position="30"/>
        <end position="350"/>
    </location>
</feature>
<proteinExistence type="predicted"/>
<feature type="signal peptide" evidence="1">
    <location>
        <begin position="1"/>
        <end position="29"/>
    </location>
</feature>
<evidence type="ECO:0000256" key="1">
    <source>
        <dbReference type="SAM" id="SignalP"/>
    </source>
</evidence>
<dbReference type="Proteomes" id="UP000294862">
    <property type="component" value="Unassembled WGS sequence"/>
</dbReference>
<accession>A0A4R2I2B5</accession>
<keyword evidence="1" id="KW-0732">Signal</keyword>
<organism evidence="2 3">
    <name type="scientific">Dokdonella fugitiva</name>
    <dbReference type="NCBI Taxonomy" id="328517"/>
    <lineage>
        <taxon>Bacteria</taxon>
        <taxon>Pseudomonadati</taxon>
        <taxon>Pseudomonadota</taxon>
        <taxon>Gammaproteobacteria</taxon>
        <taxon>Lysobacterales</taxon>
        <taxon>Rhodanobacteraceae</taxon>
        <taxon>Dokdonella</taxon>
    </lineage>
</organism>
<dbReference type="RefSeq" id="WP_131999333.1">
    <property type="nucleotide sequence ID" value="NZ_SLWQ01000008.1"/>
</dbReference>
<dbReference type="PROSITE" id="PS51257">
    <property type="entry name" value="PROKAR_LIPOPROTEIN"/>
    <property type="match status" value="1"/>
</dbReference>
<evidence type="ECO:0000313" key="2">
    <source>
        <dbReference type="EMBL" id="TCO38211.1"/>
    </source>
</evidence>
<name>A0A4R2I2B5_9GAMM</name>
<comment type="caution">
    <text evidence="2">The sequence shown here is derived from an EMBL/GenBank/DDBJ whole genome shotgun (WGS) entry which is preliminary data.</text>
</comment>
<gene>
    <name evidence="2" type="ORF">EV148_10847</name>
</gene>
<protein>
    <submittedName>
        <fullName evidence="2">Uncharacterized protein</fullName>
    </submittedName>
</protein>
<evidence type="ECO:0000313" key="3">
    <source>
        <dbReference type="Proteomes" id="UP000294862"/>
    </source>
</evidence>
<reference evidence="2 3" key="1">
    <citation type="journal article" date="2015" name="Stand. Genomic Sci.">
        <title>Genomic Encyclopedia of Bacterial and Archaeal Type Strains, Phase III: the genomes of soil and plant-associated and newly described type strains.</title>
        <authorList>
            <person name="Whitman W.B."/>
            <person name="Woyke T."/>
            <person name="Klenk H.P."/>
            <person name="Zhou Y."/>
            <person name="Lilburn T.G."/>
            <person name="Beck B.J."/>
            <person name="De Vos P."/>
            <person name="Vandamme P."/>
            <person name="Eisen J.A."/>
            <person name="Garrity G."/>
            <person name="Hugenholtz P."/>
            <person name="Kyrpides N.C."/>
        </authorList>
    </citation>
    <scope>NUCLEOTIDE SEQUENCE [LARGE SCALE GENOMIC DNA]</scope>
    <source>
        <strain evidence="2 3">A3</strain>
    </source>
</reference>
<keyword evidence="3" id="KW-1185">Reference proteome</keyword>